<feature type="domain" description="Flagellar basal body rod protein N-terminal" evidence="7">
    <location>
        <begin position="8"/>
        <end position="35"/>
    </location>
</feature>
<name>A0A7W6CHA6_9SPHN</name>
<dbReference type="InterPro" id="IPR010930">
    <property type="entry name" value="Flg_bb/hook_C_dom"/>
</dbReference>
<proteinExistence type="inferred from homology"/>
<keyword evidence="10" id="KW-0282">Flagellum</keyword>
<sequence>MSANMIAIASSGLRAARAALEVTSQNIANAGTEGYVRRSVSLSELSANNLRSSYGEVSQLGVRVSGITRNVSGFDQAEVRRTTADAARADTLVEGLTQLSDTADNSGVFTAITSFQSALSQMTASPANSSLRANVVEAARTMAQSFNAASSGLQSAVTGMQDEAASGVKDLNDLAANLAQVNIRISGDTDPANNSAGLLDERDTILQKMAAITNISTTVNADNTVTVQLGSGTGTTLVDHGKSGTLAMAKAGDGNVSFTLTDTTAAATAITPTAGSLAGQQQAISSGVTALAGLDTVATSMMSTINTAQGNGVDLNGATGTAMFTGNGAADMAMVLTGPGQLAAASAGSTASSQNGTNLSAMINSLGSANVSGQMNDYLFGLSSAVSSNTTMRDAFDTIASNAKTSLAAASGVDLDTEAAALIKYQQAYQASGKIIQIASTLFDQLLNL</sequence>
<dbReference type="InterPro" id="IPR001444">
    <property type="entry name" value="Flag_bb_rod_N"/>
</dbReference>
<keyword evidence="5" id="KW-0964">Secreted</keyword>
<dbReference type="SUPFAM" id="SSF64518">
    <property type="entry name" value="Phase 1 flagellin"/>
    <property type="match status" value="1"/>
</dbReference>
<keyword evidence="11" id="KW-1185">Reference proteome</keyword>
<comment type="caution">
    <text evidence="10">The sequence shown here is derived from an EMBL/GenBank/DDBJ whole genome shotgun (WGS) entry which is preliminary data.</text>
</comment>
<dbReference type="AlphaFoldDB" id="A0A7W6CHA6"/>
<evidence type="ECO:0000313" key="11">
    <source>
        <dbReference type="Proteomes" id="UP000548867"/>
    </source>
</evidence>
<evidence type="ECO:0000256" key="6">
    <source>
        <dbReference type="ARBA" id="ARBA00023143"/>
    </source>
</evidence>
<gene>
    <name evidence="10" type="ORF">GGR38_003503</name>
</gene>
<dbReference type="GO" id="GO:0009424">
    <property type="term" value="C:bacterial-type flagellum hook"/>
    <property type="evidence" value="ECO:0007669"/>
    <property type="project" value="InterPro"/>
</dbReference>
<protein>
    <recommendedName>
        <fullName evidence="4">Flagellar hook-associated protein 1</fullName>
    </recommendedName>
</protein>
<dbReference type="Pfam" id="PF22638">
    <property type="entry name" value="FlgK_D1"/>
    <property type="match status" value="1"/>
</dbReference>
<dbReference type="GO" id="GO:0005576">
    <property type="term" value="C:extracellular region"/>
    <property type="evidence" value="ECO:0007669"/>
    <property type="project" value="UniProtKB-SubCell"/>
</dbReference>
<dbReference type="EMBL" id="JACIDX010000014">
    <property type="protein sequence ID" value="MBB3956538.1"/>
    <property type="molecule type" value="Genomic_DNA"/>
</dbReference>
<feature type="domain" description="Flagellar hook-associated protein FlgK helical" evidence="9">
    <location>
        <begin position="104"/>
        <end position="324"/>
    </location>
</feature>
<dbReference type="RefSeq" id="WP_183627409.1">
    <property type="nucleotide sequence ID" value="NZ_JACIDX010000014.1"/>
</dbReference>
<evidence type="ECO:0000313" key="10">
    <source>
        <dbReference type="EMBL" id="MBB3956538.1"/>
    </source>
</evidence>
<evidence type="ECO:0000259" key="7">
    <source>
        <dbReference type="Pfam" id="PF00460"/>
    </source>
</evidence>
<dbReference type="PANTHER" id="PTHR30033">
    <property type="entry name" value="FLAGELLAR HOOK-ASSOCIATED PROTEIN 1"/>
    <property type="match status" value="1"/>
</dbReference>
<keyword evidence="10" id="KW-0966">Cell projection</keyword>
<dbReference type="GO" id="GO:0005198">
    <property type="term" value="F:structural molecule activity"/>
    <property type="evidence" value="ECO:0007669"/>
    <property type="project" value="InterPro"/>
</dbReference>
<comment type="similarity">
    <text evidence="3">Belongs to the flagella basal body rod proteins family.</text>
</comment>
<dbReference type="NCBIfam" id="TIGR02492">
    <property type="entry name" value="flgK_ends"/>
    <property type="match status" value="1"/>
</dbReference>
<dbReference type="PANTHER" id="PTHR30033:SF2">
    <property type="entry name" value="FLAGELLAR HOOK PROTEIN"/>
    <property type="match status" value="1"/>
</dbReference>
<reference evidence="10 11" key="1">
    <citation type="submission" date="2020-08" db="EMBL/GenBank/DDBJ databases">
        <title>Genomic Encyclopedia of Type Strains, Phase IV (KMG-IV): sequencing the most valuable type-strain genomes for metagenomic binning, comparative biology and taxonomic classification.</title>
        <authorList>
            <person name="Goeker M."/>
        </authorList>
    </citation>
    <scope>NUCLEOTIDE SEQUENCE [LARGE SCALE GENOMIC DNA]</scope>
    <source>
        <strain evidence="10 11">DSM 27057</strain>
    </source>
</reference>
<evidence type="ECO:0000256" key="2">
    <source>
        <dbReference type="ARBA" id="ARBA00004613"/>
    </source>
</evidence>
<dbReference type="InterPro" id="IPR053927">
    <property type="entry name" value="FlgK_helical"/>
</dbReference>
<keyword evidence="6" id="KW-0975">Bacterial flagellum</keyword>
<evidence type="ECO:0000256" key="5">
    <source>
        <dbReference type="ARBA" id="ARBA00022525"/>
    </source>
</evidence>
<evidence type="ECO:0000259" key="8">
    <source>
        <dbReference type="Pfam" id="PF06429"/>
    </source>
</evidence>
<dbReference type="Proteomes" id="UP000548867">
    <property type="component" value="Unassembled WGS sequence"/>
</dbReference>
<dbReference type="Pfam" id="PF06429">
    <property type="entry name" value="Flg_bbr_C"/>
    <property type="match status" value="1"/>
</dbReference>
<evidence type="ECO:0000259" key="9">
    <source>
        <dbReference type="Pfam" id="PF22638"/>
    </source>
</evidence>
<keyword evidence="10" id="KW-0969">Cilium</keyword>
<dbReference type="GO" id="GO:0009425">
    <property type="term" value="C:bacterial-type flagellum basal body"/>
    <property type="evidence" value="ECO:0007669"/>
    <property type="project" value="UniProtKB-SubCell"/>
</dbReference>
<dbReference type="GO" id="GO:0044780">
    <property type="term" value="P:bacterial-type flagellum assembly"/>
    <property type="evidence" value="ECO:0007669"/>
    <property type="project" value="InterPro"/>
</dbReference>
<dbReference type="Pfam" id="PF00460">
    <property type="entry name" value="Flg_bb_rod"/>
    <property type="match status" value="1"/>
</dbReference>
<dbReference type="InterPro" id="IPR002371">
    <property type="entry name" value="FlgK"/>
</dbReference>
<organism evidence="10 11">
    <name type="scientific">Novosphingobium sediminicola</name>
    <dbReference type="NCBI Taxonomy" id="563162"/>
    <lineage>
        <taxon>Bacteria</taxon>
        <taxon>Pseudomonadati</taxon>
        <taxon>Pseudomonadota</taxon>
        <taxon>Alphaproteobacteria</taxon>
        <taxon>Sphingomonadales</taxon>
        <taxon>Sphingomonadaceae</taxon>
        <taxon>Novosphingobium</taxon>
    </lineage>
</organism>
<evidence type="ECO:0000256" key="1">
    <source>
        <dbReference type="ARBA" id="ARBA00004117"/>
    </source>
</evidence>
<comment type="subcellular location">
    <subcellularLocation>
        <location evidence="1">Bacterial flagellum basal body</location>
    </subcellularLocation>
    <subcellularLocation>
        <location evidence="2">Secreted</location>
    </subcellularLocation>
</comment>
<evidence type="ECO:0000256" key="3">
    <source>
        <dbReference type="ARBA" id="ARBA00009677"/>
    </source>
</evidence>
<evidence type="ECO:0000256" key="4">
    <source>
        <dbReference type="ARBA" id="ARBA00016244"/>
    </source>
</evidence>
<accession>A0A7W6CHA6</accession>
<feature type="domain" description="Flagellar basal-body/hook protein C-terminal" evidence="8">
    <location>
        <begin position="410"/>
        <end position="449"/>
    </location>
</feature>